<evidence type="ECO:0000256" key="2">
    <source>
        <dbReference type="ARBA" id="ARBA00022448"/>
    </source>
</evidence>
<evidence type="ECO:0000259" key="9">
    <source>
        <dbReference type="PROSITE" id="PS50928"/>
    </source>
</evidence>
<feature type="domain" description="ABC transmembrane type-1" evidence="9">
    <location>
        <begin position="75"/>
        <end position="257"/>
    </location>
</feature>
<organism evidence="10 11">
    <name type="scientific">Cohnella ginsengisoli</name>
    <dbReference type="NCBI Taxonomy" id="425004"/>
    <lineage>
        <taxon>Bacteria</taxon>
        <taxon>Bacillati</taxon>
        <taxon>Bacillota</taxon>
        <taxon>Bacilli</taxon>
        <taxon>Bacillales</taxon>
        <taxon>Paenibacillaceae</taxon>
        <taxon>Cohnella</taxon>
    </lineage>
</organism>
<feature type="region of interest" description="Disordered" evidence="8">
    <location>
        <begin position="247"/>
        <end position="271"/>
    </location>
</feature>
<reference evidence="10 11" key="1">
    <citation type="submission" date="2022-10" db="EMBL/GenBank/DDBJ databases">
        <title>Comparative genomic analysis of Cohnella hashimotonis sp. nov., isolated from the International Space Station.</title>
        <authorList>
            <person name="Simpson A."/>
            <person name="Venkateswaran K."/>
        </authorList>
    </citation>
    <scope>NUCLEOTIDE SEQUENCE [LARGE SCALE GENOMIC DNA]</scope>
    <source>
        <strain evidence="10 11">DSM 18997</strain>
    </source>
</reference>
<dbReference type="Proteomes" id="UP001153387">
    <property type="component" value="Unassembled WGS sequence"/>
</dbReference>
<feature type="transmembrane region" description="Helical" evidence="7">
    <location>
        <begin position="183"/>
        <end position="205"/>
    </location>
</feature>
<accession>A0A9X4KIG3</accession>
<dbReference type="InterPro" id="IPR035906">
    <property type="entry name" value="MetI-like_sf"/>
</dbReference>
<dbReference type="PANTHER" id="PTHR43744:SF9">
    <property type="entry name" value="POLYGALACTURONAN_RHAMNOGALACTURONAN TRANSPORT SYSTEM PERMEASE PROTEIN YTCP"/>
    <property type="match status" value="1"/>
</dbReference>
<dbReference type="RefSeq" id="WP_277566389.1">
    <property type="nucleotide sequence ID" value="NZ_JAPDHZ010000003.1"/>
</dbReference>
<keyword evidence="5 7" id="KW-1133">Transmembrane helix</keyword>
<dbReference type="AlphaFoldDB" id="A0A9X4KIG3"/>
<evidence type="ECO:0000256" key="6">
    <source>
        <dbReference type="ARBA" id="ARBA00023136"/>
    </source>
</evidence>
<gene>
    <name evidence="10" type="ORF">OMP38_18305</name>
</gene>
<feature type="transmembrane region" description="Helical" evidence="7">
    <location>
        <begin position="74"/>
        <end position="98"/>
    </location>
</feature>
<dbReference type="Gene3D" id="1.10.3720.10">
    <property type="entry name" value="MetI-like"/>
    <property type="match status" value="1"/>
</dbReference>
<dbReference type="SUPFAM" id="SSF161098">
    <property type="entry name" value="MetI-like"/>
    <property type="match status" value="1"/>
</dbReference>
<keyword evidence="4 7" id="KW-0812">Transmembrane</keyword>
<evidence type="ECO:0000256" key="5">
    <source>
        <dbReference type="ARBA" id="ARBA00022989"/>
    </source>
</evidence>
<comment type="similarity">
    <text evidence="7">Belongs to the binding-protein-dependent transport system permease family.</text>
</comment>
<evidence type="ECO:0000256" key="1">
    <source>
        <dbReference type="ARBA" id="ARBA00004651"/>
    </source>
</evidence>
<dbReference type="EMBL" id="JAPDHZ010000003">
    <property type="protein sequence ID" value="MDG0792611.1"/>
    <property type="molecule type" value="Genomic_DNA"/>
</dbReference>
<feature type="transmembrane region" description="Helical" evidence="7">
    <location>
        <begin position="110"/>
        <end position="129"/>
    </location>
</feature>
<sequence>MKIRSSTGDKVFHTFNYLAFAIFTLLCLFPFYYLFINTISSNDLSSRGLVMWYPKEIHFNNYIQVLKLKGLSQAALVSVGRTVIGTVATVAGSAFLGYIFTKRKMWARTFWYRFIMITMYFNAGIIPWYVIMLKLHMTNNFMAYILPMIVSPFYVILVKTFVESLPDVLQESAEIDGAGTMTLFFRIIMPLIMPIAATIAIFAAVTQWNSFIDTVFLMTNQKYYTLQFVLYKYLNESNSLAAIIRSSGGSGERRPVQDANGDLDPHDRLDDRRHPHFVRVSVLPAFLRQRHHDRRSQGLRSE</sequence>
<keyword evidence="11" id="KW-1185">Reference proteome</keyword>
<dbReference type="CDD" id="cd06261">
    <property type="entry name" value="TM_PBP2"/>
    <property type="match status" value="1"/>
</dbReference>
<comment type="subcellular location">
    <subcellularLocation>
        <location evidence="1 7">Cell membrane</location>
        <topology evidence="1 7">Multi-pass membrane protein</topology>
    </subcellularLocation>
</comment>
<evidence type="ECO:0000256" key="4">
    <source>
        <dbReference type="ARBA" id="ARBA00022692"/>
    </source>
</evidence>
<dbReference type="GO" id="GO:0005886">
    <property type="term" value="C:plasma membrane"/>
    <property type="evidence" value="ECO:0007669"/>
    <property type="project" value="UniProtKB-SubCell"/>
</dbReference>
<dbReference type="GO" id="GO:0055085">
    <property type="term" value="P:transmembrane transport"/>
    <property type="evidence" value="ECO:0007669"/>
    <property type="project" value="InterPro"/>
</dbReference>
<evidence type="ECO:0000313" key="11">
    <source>
        <dbReference type="Proteomes" id="UP001153387"/>
    </source>
</evidence>
<keyword evidence="2 7" id="KW-0813">Transport</keyword>
<evidence type="ECO:0000256" key="7">
    <source>
        <dbReference type="RuleBase" id="RU363032"/>
    </source>
</evidence>
<evidence type="ECO:0000313" key="10">
    <source>
        <dbReference type="EMBL" id="MDG0792611.1"/>
    </source>
</evidence>
<dbReference type="PANTHER" id="PTHR43744">
    <property type="entry name" value="ABC TRANSPORTER PERMEASE PROTEIN MG189-RELATED-RELATED"/>
    <property type="match status" value="1"/>
</dbReference>
<dbReference type="Pfam" id="PF00528">
    <property type="entry name" value="BPD_transp_1"/>
    <property type="match status" value="1"/>
</dbReference>
<evidence type="ECO:0000256" key="3">
    <source>
        <dbReference type="ARBA" id="ARBA00022475"/>
    </source>
</evidence>
<protein>
    <submittedName>
        <fullName evidence="10">Carbohydrate ABC transporter permease</fullName>
    </submittedName>
</protein>
<keyword evidence="6 7" id="KW-0472">Membrane</keyword>
<evidence type="ECO:0000256" key="8">
    <source>
        <dbReference type="SAM" id="MobiDB-lite"/>
    </source>
</evidence>
<proteinExistence type="inferred from homology"/>
<name>A0A9X4KIG3_9BACL</name>
<comment type="caution">
    <text evidence="10">The sequence shown here is derived from an EMBL/GenBank/DDBJ whole genome shotgun (WGS) entry which is preliminary data.</text>
</comment>
<feature type="transmembrane region" description="Helical" evidence="7">
    <location>
        <begin position="12"/>
        <end position="35"/>
    </location>
</feature>
<dbReference type="InterPro" id="IPR000515">
    <property type="entry name" value="MetI-like"/>
</dbReference>
<dbReference type="PROSITE" id="PS50928">
    <property type="entry name" value="ABC_TM1"/>
    <property type="match status" value="1"/>
</dbReference>
<keyword evidence="3" id="KW-1003">Cell membrane</keyword>
<feature type="transmembrane region" description="Helical" evidence="7">
    <location>
        <begin position="141"/>
        <end position="162"/>
    </location>
</feature>